<evidence type="ECO:0000313" key="2">
    <source>
        <dbReference type="EMBL" id="MTV48405.1"/>
    </source>
</evidence>
<dbReference type="Gene3D" id="3.30.457.10">
    <property type="entry name" value="Copper amine oxidase-like, N-terminal domain"/>
    <property type="match status" value="1"/>
</dbReference>
<keyword evidence="3" id="KW-1185">Reference proteome</keyword>
<sequence>MNFMRGPGKMKRWTLPLAALLTAAMLLFLVSPVFANTIKLIVDGTYVQSDVAPLLVNNRALVPIRVVSERLGAHVDWDPNTSTATIQSGNRVIYLTAGSSTADIDGKTVYLDPPPQLMEGRLMVPLRFISESLGKNVYYDATFLDEPTVWVSTENLLSLDDVNVNDGNYIEYTEEASGLPYYVMKSEGMTKRGIRIGDPISTVKERYGIPQRDTFDSSTKKNIVEYTTLFLPQSGYSYWLVFEHQNGTVERVVVYPPN</sequence>
<feature type="domain" description="Copper amine oxidase-like N-terminal" evidence="1">
    <location>
        <begin position="42"/>
        <end position="141"/>
    </location>
</feature>
<reference evidence="2 3" key="1">
    <citation type="submission" date="2019-11" db="EMBL/GenBank/DDBJ databases">
        <title>Whole-genome sequence of a the green, strictly anaerobic photosynthetic bacterium Heliobacillus mobilis DSM 6151.</title>
        <authorList>
            <person name="Kyndt J.A."/>
            <person name="Meyer T.E."/>
        </authorList>
    </citation>
    <scope>NUCLEOTIDE SEQUENCE [LARGE SCALE GENOMIC DNA]</scope>
    <source>
        <strain evidence="2 3">DSM 6151</strain>
    </source>
</reference>
<dbReference type="Proteomes" id="UP000430670">
    <property type="component" value="Unassembled WGS sequence"/>
</dbReference>
<dbReference type="Pfam" id="PF07833">
    <property type="entry name" value="Cu_amine_oxidN1"/>
    <property type="match status" value="1"/>
</dbReference>
<dbReference type="InterPro" id="IPR012854">
    <property type="entry name" value="Cu_amine_oxidase-like_N"/>
</dbReference>
<dbReference type="AlphaFoldDB" id="A0A6I3SHY3"/>
<organism evidence="2 3">
    <name type="scientific">Heliobacterium mobile</name>
    <name type="common">Heliobacillus mobilis</name>
    <dbReference type="NCBI Taxonomy" id="28064"/>
    <lineage>
        <taxon>Bacteria</taxon>
        <taxon>Bacillati</taxon>
        <taxon>Bacillota</taxon>
        <taxon>Clostridia</taxon>
        <taxon>Eubacteriales</taxon>
        <taxon>Heliobacteriaceae</taxon>
        <taxon>Heliobacterium</taxon>
    </lineage>
</organism>
<comment type="caution">
    <text evidence="2">The sequence shown here is derived from an EMBL/GenBank/DDBJ whole genome shotgun (WGS) entry which is preliminary data.</text>
</comment>
<name>A0A6I3SHY3_HELMO</name>
<accession>A0A6I3SHY3</accession>
<proteinExistence type="predicted"/>
<dbReference type="SUPFAM" id="SSF55383">
    <property type="entry name" value="Copper amine oxidase, domain N"/>
    <property type="match status" value="1"/>
</dbReference>
<evidence type="ECO:0000313" key="3">
    <source>
        <dbReference type="Proteomes" id="UP000430670"/>
    </source>
</evidence>
<dbReference type="OrthoDB" id="268113at2"/>
<gene>
    <name evidence="2" type="ORF">GJ688_05335</name>
</gene>
<dbReference type="InterPro" id="IPR036582">
    <property type="entry name" value="Mao_N_sf"/>
</dbReference>
<dbReference type="EMBL" id="WNKU01000004">
    <property type="protein sequence ID" value="MTV48405.1"/>
    <property type="molecule type" value="Genomic_DNA"/>
</dbReference>
<evidence type="ECO:0000259" key="1">
    <source>
        <dbReference type="Pfam" id="PF07833"/>
    </source>
</evidence>
<protein>
    <recommendedName>
        <fullName evidence="1">Copper amine oxidase-like N-terminal domain-containing protein</fullName>
    </recommendedName>
</protein>